<evidence type="ECO:0000313" key="1">
    <source>
        <dbReference type="EMBL" id="PLW78173.1"/>
    </source>
</evidence>
<reference evidence="1 2" key="1">
    <citation type="submission" date="2018-01" db="EMBL/GenBank/DDBJ databases">
        <title>The draft genome sequence of Cohaesibacter sp. H1304.</title>
        <authorList>
            <person name="Wang N.-N."/>
            <person name="Du Z.-J."/>
        </authorList>
    </citation>
    <scope>NUCLEOTIDE SEQUENCE [LARGE SCALE GENOMIC DNA]</scope>
    <source>
        <strain evidence="1 2">H1304</strain>
    </source>
</reference>
<accession>A0A2N5XUI7</accession>
<keyword evidence="2" id="KW-1185">Reference proteome</keyword>
<dbReference type="EMBL" id="PKUQ01000010">
    <property type="protein sequence ID" value="PLW78173.1"/>
    <property type="molecule type" value="Genomic_DNA"/>
</dbReference>
<dbReference type="AlphaFoldDB" id="A0A2N5XUI7"/>
<evidence type="ECO:0008006" key="3">
    <source>
        <dbReference type="Google" id="ProtNLM"/>
    </source>
</evidence>
<dbReference type="Pfam" id="PF10098">
    <property type="entry name" value="DUF2336"/>
    <property type="match status" value="1"/>
</dbReference>
<proteinExistence type="predicted"/>
<gene>
    <name evidence="1" type="ORF">C0081_05880</name>
</gene>
<name>A0A2N5XUI7_9HYPH</name>
<sequence>MLDTISDLAREKSSDKRRELLGRVADMFFDGAEHHSQHEALIFRDIVLKMLDDVDMDGRAEFSQRVAPQETLPADVARQLAQDDVTVAGPMLQHSPVLTDEDFVAFSQTLSQQHLESIAQRETLSGTVTDALIENGTREVWHKVTQNHGAEITPKGFDSLVENASGDQNLQASLSARPDITEAAAKALLPLLPPEGKRRLAKLFATNSEAACELVDLAQKRVVAEKFTGRKGRIETKMLIADVKEGKADFSEVLIQLTDANRGPDVILLLAAIADMDEAVVSNAFYQANEDPIAILCKSLDTSVEAYTKLIGMRSEKLKLPLSAAGRSIVHYKDLDISSSRRAMRFVQMRNNLG</sequence>
<evidence type="ECO:0000313" key="2">
    <source>
        <dbReference type="Proteomes" id="UP000234881"/>
    </source>
</evidence>
<protein>
    <recommendedName>
        <fullName evidence="3">DUF2336 domain-containing protein</fullName>
    </recommendedName>
</protein>
<comment type="caution">
    <text evidence="1">The sequence shown here is derived from an EMBL/GenBank/DDBJ whole genome shotgun (WGS) entry which is preliminary data.</text>
</comment>
<dbReference type="OrthoDB" id="7888976at2"/>
<dbReference type="InterPro" id="IPR019285">
    <property type="entry name" value="DUF2336"/>
</dbReference>
<organism evidence="1 2">
    <name type="scientific">Cohaesibacter celericrescens</name>
    <dbReference type="NCBI Taxonomy" id="2067669"/>
    <lineage>
        <taxon>Bacteria</taxon>
        <taxon>Pseudomonadati</taxon>
        <taxon>Pseudomonadota</taxon>
        <taxon>Alphaproteobacteria</taxon>
        <taxon>Hyphomicrobiales</taxon>
        <taxon>Cohaesibacteraceae</taxon>
    </lineage>
</organism>
<dbReference type="Proteomes" id="UP000234881">
    <property type="component" value="Unassembled WGS sequence"/>
</dbReference>
<dbReference type="RefSeq" id="WP_101532884.1">
    <property type="nucleotide sequence ID" value="NZ_JBFHIU010000008.1"/>
</dbReference>